<keyword evidence="3" id="KW-1185">Reference proteome</keyword>
<dbReference type="Pfam" id="PF08240">
    <property type="entry name" value="ADH_N"/>
    <property type="match status" value="1"/>
</dbReference>
<dbReference type="InterPro" id="IPR013154">
    <property type="entry name" value="ADH-like_N"/>
</dbReference>
<dbReference type="Pfam" id="PF00107">
    <property type="entry name" value="ADH_zinc_N"/>
    <property type="match status" value="1"/>
</dbReference>
<evidence type="ECO:0000259" key="1">
    <source>
        <dbReference type="SMART" id="SM00829"/>
    </source>
</evidence>
<dbReference type="InterPro" id="IPR047122">
    <property type="entry name" value="Trans-enoyl_RdTase-like"/>
</dbReference>
<name>A0A164YW83_9AGAM</name>
<gene>
    <name evidence="2" type="ORF">SISNIDRAFT_437296</name>
</gene>
<dbReference type="PANTHER" id="PTHR45348">
    <property type="entry name" value="HYPOTHETICAL OXIDOREDUCTASE (EUROFUNG)"/>
    <property type="match status" value="1"/>
</dbReference>
<dbReference type="Gene3D" id="3.90.180.10">
    <property type="entry name" value="Medium-chain alcohol dehydrogenases, catalytic domain"/>
    <property type="match status" value="1"/>
</dbReference>
<dbReference type="CDD" id="cd08249">
    <property type="entry name" value="enoyl_reductase_like"/>
    <property type="match status" value="1"/>
</dbReference>
<dbReference type="AlphaFoldDB" id="A0A164YW83"/>
<feature type="domain" description="Enoyl reductase (ER)" evidence="1">
    <location>
        <begin position="7"/>
        <end position="337"/>
    </location>
</feature>
<dbReference type="Gene3D" id="3.40.50.720">
    <property type="entry name" value="NAD(P)-binding Rossmann-like Domain"/>
    <property type="match status" value="1"/>
</dbReference>
<dbReference type="SUPFAM" id="SSF50129">
    <property type="entry name" value="GroES-like"/>
    <property type="match status" value="1"/>
</dbReference>
<dbReference type="InterPro" id="IPR020843">
    <property type="entry name" value="ER"/>
</dbReference>
<dbReference type="SMART" id="SM00829">
    <property type="entry name" value="PKS_ER"/>
    <property type="match status" value="1"/>
</dbReference>
<reference evidence="2 3" key="1">
    <citation type="journal article" date="2016" name="Mol. Biol. Evol.">
        <title>Comparative Genomics of Early-Diverging Mushroom-Forming Fungi Provides Insights into the Origins of Lignocellulose Decay Capabilities.</title>
        <authorList>
            <person name="Nagy L.G."/>
            <person name="Riley R."/>
            <person name="Tritt A."/>
            <person name="Adam C."/>
            <person name="Daum C."/>
            <person name="Floudas D."/>
            <person name="Sun H."/>
            <person name="Yadav J.S."/>
            <person name="Pangilinan J."/>
            <person name="Larsson K.H."/>
            <person name="Matsuura K."/>
            <person name="Barry K."/>
            <person name="Labutti K."/>
            <person name="Kuo R."/>
            <person name="Ohm R.A."/>
            <person name="Bhattacharya S.S."/>
            <person name="Shirouzu T."/>
            <person name="Yoshinaga Y."/>
            <person name="Martin F.M."/>
            <person name="Grigoriev I.V."/>
            <person name="Hibbett D.S."/>
        </authorList>
    </citation>
    <scope>NUCLEOTIDE SEQUENCE [LARGE SCALE GENOMIC DNA]</scope>
    <source>
        <strain evidence="2 3">HHB9708</strain>
    </source>
</reference>
<dbReference type="GO" id="GO:0016651">
    <property type="term" value="F:oxidoreductase activity, acting on NAD(P)H"/>
    <property type="evidence" value="ECO:0007669"/>
    <property type="project" value="InterPro"/>
</dbReference>
<dbReference type="InterPro" id="IPR013149">
    <property type="entry name" value="ADH-like_C"/>
</dbReference>
<protein>
    <submittedName>
        <fullName evidence="2">GroES-like protein</fullName>
    </submittedName>
</protein>
<dbReference type="InterPro" id="IPR036291">
    <property type="entry name" value="NAD(P)-bd_dom_sf"/>
</dbReference>
<dbReference type="InterPro" id="IPR011032">
    <property type="entry name" value="GroES-like_sf"/>
</dbReference>
<dbReference type="Proteomes" id="UP000076722">
    <property type="component" value="Unassembled WGS sequence"/>
</dbReference>
<evidence type="ECO:0000313" key="2">
    <source>
        <dbReference type="EMBL" id="KZS97296.1"/>
    </source>
</evidence>
<evidence type="ECO:0000313" key="3">
    <source>
        <dbReference type="Proteomes" id="UP000076722"/>
    </source>
</evidence>
<dbReference type="STRING" id="1314777.A0A164YW83"/>
<proteinExistence type="predicted"/>
<sequence>MRAVVVQEDKTVKVEDKPVPKIGPNEILIKVIAAGLNPTDWKGVQKRASPGAIVGCDAVGEVVLLGSDVPPSEVKKGELRWLFVMGAASPENGAYAEYVRTPWDVTSVVPSNVSPHQAASFPVPLSTDVLALYGQLKIPQYPEQAPKDTWIVIWGGASAVGQYAIQLARLAGLRIATTASPSRWKLVQNLGADVVVDYKDPEVIQKLRNATNDSIQYGIDCISQKGTPQLVQQAFRPEGGDLVLVLFDLDNLPRPEVKTRAMMGYNILGYETQVGDIFYKAVPEQRAMWVRWCKLCTKLFGDGQLKPLNVEVIGGLDQVQKGFELLRTGNHSKKIVFNVG</sequence>
<dbReference type="SUPFAM" id="SSF51735">
    <property type="entry name" value="NAD(P)-binding Rossmann-fold domains"/>
    <property type="match status" value="1"/>
</dbReference>
<dbReference type="EMBL" id="KV419397">
    <property type="protein sequence ID" value="KZS97296.1"/>
    <property type="molecule type" value="Genomic_DNA"/>
</dbReference>
<dbReference type="PANTHER" id="PTHR45348:SF2">
    <property type="entry name" value="ZINC-TYPE ALCOHOL DEHYDROGENASE-LIKE PROTEIN C2E1P3.01"/>
    <property type="match status" value="1"/>
</dbReference>
<dbReference type="OrthoDB" id="10257049at2759"/>
<accession>A0A164YW83</accession>
<organism evidence="2 3">
    <name type="scientific">Sistotremastrum niveocremeum HHB9708</name>
    <dbReference type="NCBI Taxonomy" id="1314777"/>
    <lineage>
        <taxon>Eukaryota</taxon>
        <taxon>Fungi</taxon>
        <taxon>Dikarya</taxon>
        <taxon>Basidiomycota</taxon>
        <taxon>Agaricomycotina</taxon>
        <taxon>Agaricomycetes</taxon>
        <taxon>Sistotremastrales</taxon>
        <taxon>Sistotremastraceae</taxon>
        <taxon>Sertulicium</taxon>
        <taxon>Sertulicium niveocremeum</taxon>
    </lineage>
</organism>